<dbReference type="Pfam" id="PF00096">
    <property type="entry name" value="zf-C2H2"/>
    <property type="match status" value="2"/>
</dbReference>
<keyword evidence="8" id="KW-0238">DNA-binding</keyword>
<dbReference type="InterPro" id="IPR036236">
    <property type="entry name" value="Znf_C2H2_sf"/>
</dbReference>
<dbReference type="GO" id="GO:0005634">
    <property type="term" value="C:nucleus"/>
    <property type="evidence" value="ECO:0007669"/>
    <property type="project" value="UniProtKB-SubCell"/>
</dbReference>
<accession>A0A8X6FQE8</accession>
<dbReference type="Proteomes" id="UP000887116">
    <property type="component" value="Unassembled WGS sequence"/>
</dbReference>
<evidence type="ECO:0000256" key="5">
    <source>
        <dbReference type="ARBA" id="ARBA00022771"/>
    </source>
</evidence>
<dbReference type="EMBL" id="BMAO01012919">
    <property type="protein sequence ID" value="GFQ84929.1"/>
    <property type="molecule type" value="Genomic_DNA"/>
</dbReference>
<keyword evidence="7" id="KW-0805">Transcription regulation</keyword>
<dbReference type="AlphaFoldDB" id="A0A8X6FQE8"/>
<evidence type="ECO:0000256" key="10">
    <source>
        <dbReference type="ARBA" id="ARBA00023242"/>
    </source>
</evidence>
<evidence type="ECO:0000256" key="4">
    <source>
        <dbReference type="ARBA" id="ARBA00022737"/>
    </source>
</evidence>
<feature type="compositionally biased region" description="Low complexity" evidence="12">
    <location>
        <begin position="46"/>
        <end position="57"/>
    </location>
</feature>
<evidence type="ECO:0000259" key="13">
    <source>
        <dbReference type="PROSITE" id="PS50157"/>
    </source>
</evidence>
<dbReference type="SUPFAM" id="SSF57667">
    <property type="entry name" value="beta-beta-alpha zinc fingers"/>
    <property type="match status" value="2"/>
</dbReference>
<evidence type="ECO:0000256" key="3">
    <source>
        <dbReference type="ARBA" id="ARBA00022723"/>
    </source>
</evidence>
<evidence type="ECO:0000256" key="1">
    <source>
        <dbReference type="ARBA" id="ARBA00004123"/>
    </source>
</evidence>
<dbReference type="GO" id="GO:0000978">
    <property type="term" value="F:RNA polymerase II cis-regulatory region sequence-specific DNA binding"/>
    <property type="evidence" value="ECO:0007669"/>
    <property type="project" value="TreeGrafter"/>
</dbReference>
<dbReference type="GO" id="GO:0008270">
    <property type="term" value="F:zinc ion binding"/>
    <property type="evidence" value="ECO:0007669"/>
    <property type="project" value="UniProtKB-KW"/>
</dbReference>
<sequence length="547" mass="63033">MDKTTEKYRCELCQLLFKDFKQYLYHNYKNHDEQELQPEINKDNGTSSQSSLKTLSTYSETQVRKSFLETQNSERTNSPSGNFCESLILSVSKTTQFLPHTTKNTAKPSCSRNITGHSQETCSRYHSNPDDSRKDPFLSLKCSKMAIDSASMNPQVSTNQPSISPEYNPLEIDSQGMKDHFNLNRSSPSESWQMQFESSTSSGIRHPSTSDGIRHISERFPLCNTNHCAVSLGYRRNQSSTYEINQHLNTNQLLASSENKQMEFTTRGMNPQSSSNQRAVRCAYDNSFLESASSSPHMRTNIMNQNIEKYSKNNLKKLKTGGQSTVVDGEPKNMNTKHVDQCGANIPSIPPNEIEARNKTTASNSSLKQYFNVPTEERLKRPEILRWFLTNENNQIQYQHNDENIYKCGSEEVEHNSNSTRQRCHGNGNDPKNCDKPDHRLDQQSNFVKNAAARTRLKKYVCKFCEKAFKSKYTNLSVHIRVHTGEKPYKCDKCSMEFTWKSNLTRHNRAHTENRHTQFKCHQCGKQFERKDNLNRHIRLHTREKAT</sequence>
<proteinExistence type="inferred from homology"/>
<keyword evidence="3" id="KW-0479">Metal-binding</keyword>
<comment type="subcellular location">
    <subcellularLocation>
        <location evidence="1">Nucleus</location>
    </subcellularLocation>
</comment>
<evidence type="ECO:0000256" key="9">
    <source>
        <dbReference type="ARBA" id="ARBA00023163"/>
    </source>
</evidence>
<gene>
    <name evidence="14" type="ORF">TNCT_227481</name>
</gene>
<evidence type="ECO:0000313" key="14">
    <source>
        <dbReference type="EMBL" id="GFQ84929.1"/>
    </source>
</evidence>
<evidence type="ECO:0000313" key="15">
    <source>
        <dbReference type="Proteomes" id="UP000887116"/>
    </source>
</evidence>
<keyword evidence="15" id="KW-1185">Reference proteome</keyword>
<evidence type="ECO:0000256" key="12">
    <source>
        <dbReference type="SAM" id="MobiDB-lite"/>
    </source>
</evidence>
<dbReference type="InterPro" id="IPR050752">
    <property type="entry name" value="C2H2-ZF_domain"/>
</dbReference>
<evidence type="ECO:0000256" key="6">
    <source>
        <dbReference type="ARBA" id="ARBA00022833"/>
    </source>
</evidence>
<keyword evidence="10" id="KW-0539">Nucleus</keyword>
<reference evidence="14" key="1">
    <citation type="submission" date="2020-07" db="EMBL/GenBank/DDBJ databases">
        <title>Multicomponent nature underlies the extraordinary mechanical properties of spider dragline silk.</title>
        <authorList>
            <person name="Kono N."/>
            <person name="Nakamura H."/>
            <person name="Mori M."/>
            <person name="Yoshida Y."/>
            <person name="Ohtoshi R."/>
            <person name="Malay A.D."/>
            <person name="Moran D.A.P."/>
            <person name="Tomita M."/>
            <person name="Numata K."/>
            <person name="Arakawa K."/>
        </authorList>
    </citation>
    <scope>NUCLEOTIDE SEQUENCE</scope>
</reference>
<keyword evidence="9" id="KW-0804">Transcription</keyword>
<feature type="region of interest" description="Disordered" evidence="12">
    <location>
        <begin position="35"/>
        <end position="57"/>
    </location>
</feature>
<dbReference type="PANTHER" id="PTHR24384:SF189">
    <property type="entry name" value="C2H2-TYPE DOMAIN-CONTAINING PROTEIN-RELATED"/>
    <property type="match status" value="1"/>
</dbReference>
<comment type="similarity">
    <text evidence="2">Belongs to the krueppel C2H2-type zinc-finger protein family.</text>
</comment>
<dbReference type="PANTHER" id="PTHR24384">
    <property type="entry name" value="FINGER PUTATIVE TRANSCRIPTION FACTOR FAMILY-RELATED"/>
    <property type="match status" value="1"/>
</dbReference>
<organism evidence="14 15">
    <name type="scientific">Trichonephila clavata</name>
    <name type="common">Joro spider</name>
    <name type="synonym">Nephila clavata</name>
    <dbReference type="NCBI Taxonomy" id="2740835"/>
    <lineage>
        <taxon>Eukaryota</taxon>
        <taxon>Metazoa</taxon>
        <taxon>Ecdysozoa</taxon>
        <taxon>Arthropoda</taxon>
        <taxon>Chelicerata</taxon>
        <taxon>Arachnida</taxon>
        <taxon>Araneae</taxon>
        <taxon>Araneomorphae</taxon>
        <taxon>Entelegynae</taxon>
        <taxon>Araneoidea</taxon>
        <taxon>Nephilidae</taxon>
        <taxon>Trichonephila</taxon>
    </lineage>
</organism>
<keyword evidence="6" id="KW-0862">Zinc</keyword>
<dbReference type="Gene3D" id="3.30.160.60">
    <property type="entry name" value="Classic Zinc Finger"/>
    <property type="match status" value="3"/>
</dbReference>
<feature type="domain" description="C2H2-type" evidence="13">
    <location>
        <begin position="460"/>
        <end position="488"/>
    </location>
</feature>
<evidence type="ECO:0000256" key="8">
    <source>
        <dbReference type="ARBA" id="ARBA00023125"/>
    </source>
</evidence>
<protein>
    <recommendedName>
        <fullName evidence="13">C2H2-type domain-containing protein</fullName>
    </recommendedName>
</protein>
<evidence type="ECO:0000256" key="2">
    <source>
        <dbReference type="ARBA" id="ARBA00006991"/>
    </source>
</evidence>
<dbReference type="FunFam" id="3.30.160.60:FF:002343">
    <property type="entry name" value="Zinc finger protein 33A"/>
    <property type="match status" value="1"/>
</dbReference>
<keyword evidence="4" id="KW-0677">Repeat</keyword>
<name>A0A8X6FQE8_TRICU</name>
<dbReference type="GO" id="GO:0000981">
    <property type="term" value="F:DNA-binding transcription factor activity, RNA polymerase II-specific"/>
    <property type="evidence" value="ECO:0007669"/>
    <property type="project" value="TreeGrafter"/>
</dbReference>
<feature type="domain" description="C2H2-type" evidence="13">
    <location>
        <begin position="489"/>
        <end position="516"/>
    </location>
</feature>
<keyword evidence="5 11" id="KW-0863">Zinc-finger</keyword>
<dbReference type="SMART" id="SM00355">
    <property type="entry name" value="ZnF_C2H2"/>
    <property type="match status" value="4"/>
</dbReference>
<dbReference type="PROSITE" id="PS00028">
    <property type="entry name" value="ZINC_FINGER_C2H2_1"/>
    <property type="match status" value="3"/>
</dbReference>
<dbReference type="InterPro" id="IPR013087">
    <property type="entry name" value="Znf_C2H2_type"/>
</dbReference>
<feature type="domain" description="C2H2-type" evidence="13">
    <location>
        <begin position="519"/>
        <end position="546"/>
    </location>
</feature>
<comment type="caution">
    <text evidence="14">The sequence shown here is derived from an EMBL/GenBank/DDBJ whole genome shotgun (WGS) entry which is preliminary data.</text>
</comment>
<dbReference type="OrthoDB" id="6077919at2759"/>
<dbReference type="FunFam" id="3.30.160.60:FF:001156">
    <property type="entry name" value="Zinc finger protein 407"/>
    <property type="match status" value="1"/>
</dbReference>
<evidence type="ECO:0000256" key="7">
    <source>
        <dbReference type="ARBA" id="ARBA00023015"/>
    </source>
</evidence>
<evidence type="ECO:0000256" key="11">
    <source>
        <dbReference type="PROSITE-ProRule" id="PRU00042"/>
    </source>
</evidence>
<dbReference type="PROSITE" id="PS50157">
    <property type="entry name" value="ZINC_FINGER_C2H2_2"/>
    <property type="match status" value="3"/>
</dbReference>